<proteinExistence type="predicted"/>
<evidence type="ECO:0000313" key="1">
    <source>
        <dbReference type="EMBL" id="QDT62310.1"/>
    </source>
</evidence>
<gene>
    <name evidence="1" type="ORF">SV7mr_48570</name>
</gene>
<dbReference type="AlphaFoldDB" id="A0A517T1R2"/>
<organism evidence="1 2">
    <name type="scientific">Stieleria bergensis</name>
    <dbReference type="NCBI Taxonomy" id="2528025"/>
    <lineage>
        <taxon>Bacteria</taxon>
        <taxon>Pseudomonadati</taxon>
        <taxon>Planctomycetota</taxon>
        <taxon>Planctomycetia</taxon>
        <taxon>Pirellulales</taxon>
        <taxon>Pirellulaceae</taxon>
        <taxon>Stieleria</taxon>
    </lineage>
</organism>
<protein>
    <submittedName>
        <fullName evidence="1">Uncharacterized protein</fullName>
    </submittedName>
</protein>
<sequence length="72" mass="8244">MGAIKQKTDPYKSDESFGKMALIKLRYELHQINVHMMQPPQSRDIEGTDARSGFLMHVNETLTCLILSKRGH</sequence>
<accession>A0A517T1R2</accession>
<name>A0A517T1R2_9BACT</name>
<dbReference type="EMBL" id="CP036272">
    <property type="protein sequence ID" value="QDT62310.1"/>
    <property type="molecule type" value="Genomic_DNA"/>
</dbReference>
<dbReference type="Proteomes" id="UP000315003">
    <property type="component" value="Chromosome"/>
</dbReference>
<keyword evidence="2" id="KW-1185">Reference proteome</keyword>
<evidence type="ECO:0000313" key="2">
    <source>
        <dbReference type="Proteomes" id="UP000315003"/>
    </source>
</evidence>
<reference evidence="1 2" key="1">
    <citation type="submission" date="2019-02" db="EMBL/GenBank/DDBJ databases">
        <title>Deep-cultivation of Planctomycetes and their phenomic and genomic characterization uncovers novel biology.</title>
        <authorList>
            <person name="Wiegand S."/>
            <person name="Jogler M."/>
            <person name="Boedeker C."/>
            <person name="Pinto D."/>
            <person name="Vollmers J."/>
            <person name="Rivas-Marin E."/>
            <person name="Kohn T."/>
            <person name="Peeters S.H."/>
            <person name="Heuer A."/>
            <person name="Rast P."/>
            <person name="Oberbeckmann S."/>
            <person name="Bunk B."/>
            <person name="Jeske O."/>
            <person name="Meyerdierks A."/>
            <person name="Storesund J.E."/>
            <person name="Kallscheuer N."/>
            <person name="Luecker S."/>
            <person name="Lage O.M."/>
            <person name="Pohl T."/>
            <person name="Merkel B.J."/>
            <person name="Hornburger P."/>
            <person name="Mueller R.-W."/>
            <person name="Bruemmer F."/>
            <person name="Labrenz M."/>
            <person name="Spormann A.M."/>
            <person name="Op den Camp H."/>
            <person name="Overmann J."/>
            <person name="Amann R."/>
            <person name="Jetten M.S.M."/>
            <person name="Mascher T."/>
            <person name="Medema M.H."/>
            <person name="Devos D.P."/>
            <person name="Kaster A.-K."/>
            <person name="Ovreas L."/>
            <person name="Rohde M."/>
            <person name="Galperin M.Y."/>
            <person name="Jogler C."/>
        </authorList>
    </citation>
    <scope>NUCLEOTIDE SEQUENCE [LARGE SCALE GENOMIC DNA]</scope>
    <source>
        <strain evidence="1 2">SV_7m_r</strain>
    </source>
</reference>